<dbReference type="PANTHER" id="PTHR10728:SF33">
    <property type="entry name" value="LYSOPHOSPHOLIPASE 1-RELATED"/>
    <property type="match status" value="1"/>
</dbReference>
<evidence type="ECO:0000256" key="8">
    <source>
        <dbReference type="PROSITE-ProRule" id="PRU00555"/>
    </source>
</evidence>
<keyword evidence="3 9" id="KW-0732">Signal</keyword>
<evidence type="ECO:0000256" key="9">
    <source>
        <dbReference type="RuleBase" id="RU362103"/>
    </source>
</evidence>
<dbReference type="InterPro" id="IPR016035">
    <property type="entry name" value="Acyl_Trfase/lysoPLipase"/>
</dbReference>
<dbReference type="GO" id="GO:0005829">
    <property type="term" value="C:cytosol"/>
    <property type="evidence" value="ECO:0007669"/>
    <property type="project" value="TreeGrafter"/>
</dbReference>
<feature type="signal peptide" evidence="9">
    <location>
        <begin position="1"/>
        <end position="18"/>
    </location>
</feature>
<keyword evidence="6 8" id="KW-0443">Lipid metabolism</keyword>
<dbReference type="AlphaFoldDB" id="A0A9P5PDL8"/>
<dbReference type="Pfam" id="PF01735">
    <property type="entry name" value="PLA2_B"/>
    <property type="match status" value="1"/>
</dbReference>
<feature type="chain" id="PRO_5040541016" description="Lysophospholipase" evidence="9">
    <location>
        <begin position="19"/>
        <end position="605"/>
    </location>
</feature>
<dbReference type="GO" id="GO:0004623">
    <property type="term" value="F:phospholipase A2 activity"/>
    <property type="evidence" value="ECO:0007669"/>
    <property type="project" value="TreeGrafter"/>
</dbReference>
<keyword evidence="5 8" id="KW-0442">Lipid degradation</keyword>
<reference evidence="11" key="1">
    <citation type="submission" date="2020-11" db="EMBL/GenBank/DDBJ databases">
        <authorList>
            <consortium name="DOE Joint Genome Institute"/>
            <person name="Ahrendt S."/>
            <person name="Riley R."/>
            <person name="Andreopoulos W."/>
            <person name="Labutti K."/>
            <person name="Pangilinan J."/>
            <person name="Ruiz-Duenas F.J."/>
            <person name="Barrasa J.M."/>
            <person name="Sanchez-Garcia M."/>
            <person name="Camarero S."/>
            <person name="Miyauchi S."/>
            <person name="Serrano A."/>
            <person name="Linde D."/>
            <person name="Babiker R."/>
            <person name="Drula E."/>
            <person name="Ayuso-Fernandez I."/>
            <person name="Pacheco R."/>
            <person name="Padilla G."/>
            <person name="Ferreira P."/>
            <person name="Barriuso J."/>
            <person name="Kellner H."/>
            <person name="Castanera R."/>
            <person name="Alfaro M."/>
            <person name="Ramirez L."/>
            <person name="Pisabarro A.G."/>
            <person name="Kuo A."/>
            <person name="Tritt A."/>
            <person name="Lipzen A."/>
            <person name="He G."/>
            <person name="Yan M."/>
            <person name="Ng V."/>
            <person name="Cullen D."/>
            <person name="Martin F."/>
            <person name="Rosso M.-N."/>
            <person name="Henrissat B."/>
            <person name="Hibbett D."/>
            <person name="Martinez A.T."/>
            <person name="Grigoriev I.V."/>
        </authorList>
    </citation>
    <scope>NUCLEOTIDE SEQUENCE</scope>
    <source>
        <strain evidence="11">AH 40177</strain>
    </source>
</reference>
<evidence type="ECO:0000256" key="1">
    <source>
        <dbReference type="ARBA" id="ARBA00008780"/>
    </source>
</evidence>
<dbReference type="SMART" id="SM00022">
    <property type="entry name" value="PLAc"/>
    <property type="match status" value="1"/>
</dbReference>
<accession>A0A9P5PDL8</accession>
<dbReference type="EMBL" id="JADNRY010000187">
    <property type="protein sequence ID" value="KAF9061928.1"/>
    <property type="molecule type" value="Genomic_DNA"/>
</dbReference>
<comment type="similarity">
    <text evidence="1 9">Belongs to the lysophospholipase family.</text>
</comment>
<dbReference type="OrthoDB" id="4084751at2759"/>
<keyword evidence="7" id="KW-0325">Glycoprotein</keyword>
<evidence type="ECO:0000256" key="5">
    <source>
        <dbReference type="ARBA" id="ARBA00022963"/>
    </source>
</evidence>
<dbReference type="Proteomes" id="UP000772434">
    <property type="component" value="Unassembled WGS sequence"/>
</dbReference>
<dbReference type="Gene3D" id="3.40.1090.10">
    <property type="entry name" value="Cytosolic phospholipase A2 catalytic domain"/>
    <property type="match status" value="1"/>
</dbReference>
<dbReference type="GO" id="GO:0046475">
    <property type="term" value="P:glycerophospholipid catabolic process"/>
    <property type="evidence" value="ECO:0007669"/>
    <property type="project" value="TreeGrafter"/>
</dbReference>
<evidence type="ECO:0000256" key="3">
    <source>
        <dbReference type="ARBA" id="ARBA00022729"/>
    </source>
</evidence>
<sequence length="605" mass="64221">MVLSHWVTLALIAARSFAQGSLANYAPSFTKCPDTALVREFTPASQTINPSESKFIAERESHVIPRSWESWLGDGSSIGYRTSEFMDFARIGIAFSGGGLRASQVGAGAISAIDARNKTAAAVGTGGLLQVASYFSGLSGGSWLTAGVYMNNFPTVQDMVLGSQPGWLMENDITFPAGSSDPLAPENVEYFSMIKQSIDAKAAAGLMLSYHFLSGTNASNFFDNSSHGAGQLWSQIAESSFFVNKEAPFPVVVINSNGTFDLTTLSVSLDLPVYEASPFELASFDPSISAGADMTFIGTSLSRGVPTDKNSCVVGFDQASFVIGSSSNVFLASQSQAAGTAGVANLQELLGAPVDTENPDIAIVSRWPNPFFGIAPSTFVDSNNAELNLVDGGFNGEGLPLNPLLVKARGIEVIVAVEASANTADNWPNGLSFLFSQERLSTILADTHQQLPEMPISSDDFVAQGLNLRPTFFGCDTTDTPFVILLPNSPPLTGAAPFANGPTGQTQYEANETQAILDQTFNNTIGGFVPNTNSPDPNWPGCLKCAAVDRSRFKAYSHTIERSAFCEKCFAQYCYNPNNLTSAAELPNRQLAYAGPASNSSVKLR</sequence>
<dbReference type="SUPFAM" id="SSF52151">
    <property type="entry name" value="FabD/lysophospholipase-like"/>
    <property type="match status" value="1"/>
</dbReference>
<proteinExistence type="inferred from homology"/>
<comment type="caution">
    <text evidence="11">The sequence shown here is derived from an EMBL/GenBank/DDBJ whole genome shotgun (WGS) entry which is preliminary data.</text>
</comment>
<organism evidence="11 12">
    <name type="scientific">Rhodocollybia butyracea</name>
    <dbReference type="NCBI Taxonomy" id="206335"/>
    <lineage>
        <taxon>Eukaryota</taxon>
        <taxon>Fungi</taxon>
        <taxon>Dikarya</taxon>
        <taxon>Basidiomycota</taxon>
        <taxon>Agaricomycotina</taxon>
        <taxon>Agaricomycetes</taxon>
        <taxon>Agaricomycetidae</taxon>
        <taxon>Agaricales</taxon>
        <taxon>Marasmiineae</taxon>
        <taxon>Omphalotaceae</taxon>
        <taxon>Rhodocollybia</taxon>
    </lineage>
</organism>
<evidence type="ECO:0000313" key="11">
    <source>
        <dbReference type="EMBL" id="KAF9061928.1"/>
    </source>
</evidence>
<dbReference type="InterPro" id="IPR002642">
    <property type="entry name" value="LysoPLipase_cat_dom"/>
</dbReference>
<evidence type="ECO:0000256" key="2">
    <source>
        <dbReference type="ARBA" id="ARBA00013274"/>
    </source>
</evidence>
<evidence type="ECO:0000256" key="6">
    <source>
        <dbReference type="ARBA" id="ARBA00023098"/>
    </source>
</evidence>
<evidence type="ECO:0000256" key="4">
    <source>
        <dbReference type="ARBA" id="ARBA00022801"/>
    </source>
</evidence>
<evidence type="ECO:0000259" key="10">
    <source>
        <dbReference type="PROSITE" id="PS51210"/>
    </source>
</evidence>
<feature type="domain" description="PLA2c" evidence="10">
    <location>
        <begin position="31"/>
        <end position="580"/>
    </location>
</feature>
<gene>
    <name evidence="11" type="ORF">BDP27DRAFT_1337427</name>
</gene>
<evidence type="ECO:0000313" key="12">
    <source>
        <dbReference type="Proteomes" id="UP000772434"/>
    </source>
</evidence>
<comment type="catalytic activity">
    <reaction evidence="9">
        <text>a 1-acyl-sn-glycero-3-phosphocholine + H2O = sn-glycerol 3-phosphocholine + a fatty acid + H(+)</text>
        <dbReference type="Rhea" id="RHEA:15177"/>
        <dbReference type="ChEBI" id="CHEBI:15377"/>
        <dbReference type="ChEBI" id="CHEBI:15378"/>
        <dbReference type="ChEBI" id="CHEBI:16870"/>
        <dbReference type="ChEBI" id="CHEBI:28868"/>
        <dbReference type="ChEBI" id="CHEBI:58168"/>
        <dbReference type="EC" id="3.1.1.5"/>
    </reaction>
</comment>
<keyword evidence="4 8" id="KW-0378">Hydrolase</keyword>
<evidence type="ECO:0000256" key="7">
    <source>
        <dbReference type="ARBA" id="ARBA00023180"/>
    </source>
</evidence>
<dbReference type="EC" id="3.1.1.5" evidence="2 9"/>
<dbReference type="GO" id="GO:0004622">
    <property type="term" value="F:phosphatidylcholine lysophospholipase activity"/>
    <property type="evidence" value="ECO:0007669"/>
    <property type="project" value="UniProtKB-EC"/>
</dbReference>
<name>A0A9P5PDL8_9AGAR</name>
<protein>
    <recommendedName>
        <fullName evidence="2 9">Lysophospholipase</fullName>
        <ecNumber evidence="2 9">3.1.1.5</ecNumber>
    </recommendedName>
</protein>
<keyword evidence="12" id="KW-1185">Reference proteome</keyword>
<dbReference type="PANTHER" id="PTHR10728">
    <property type="entry name" value="CYTOSOLIC PHOSPHOLIPASE A2"/>
    <property type="match status" value="1"/>
</dbReference>
<dbReference type="PROSITE" id="PS51210">
    <property type="entry name" value="PLA2C"/>
    <property type="match status" value="1"/>
</dbReference>